<dbReference type="EMBL" id="FPLJ01000022">
    <property type="protein sequence ID" value="SGY85168.1"/>
    <property type="molecule type" value="Genomic_DNA"/>
</dbReference>
<protein>
    <submittedName>
        <fullName evidence="1">Uncharacterized protein</fullName>
    </submittedName>
</protein>
<keyword evidence="2" id="KW-1185">Reference proteome</keyword>
<gene>
    <name evidence="1" type="ORF">MT2528_0799</name>
</gene>
<evidence type="ECO:0000313" key="1">
    <source>
        <dbReference type="EMBL" id="SGY85168.1"/>
    </source>
</evidence>
<dbReference type="GeneID" id="61294468"/>
<name>A0ABY1HBZ6_9GAMM</name>
<reference evidence="1 2" key="1">
    <citation type="submission" date="2016-11" db="EMBL/GenBank/DDBJ databases">
        <authorList>
            <person name="Klemetsen T."/>
        </authorList>
    </citation>
    <scope>NUCLEOTIDE SEQUENCE [LARGE SCALE GENOMIC DNA]</scope>
    <source>
        <strain evidence="1">MT 2528</strain>
    </source>
</reference>
<dbReference type="RefSeq" id="WP_075471110.1">
    <property type="nucleotide sequence ID" value="NZ_CAWQZC010000101.1"/>
</dbReference>
<accession>A0ABY1HBZ6</accession>
<comment type="caution">
    <text evidence="1">The sequence shown here is derived from an EMBL/GenBank/DDBJ whole genome shotgun (WGS) entry which is preliminary data.</text>
</comment>
<sequence>MSDITKAQWQDIERELTDWLPDVEFALDGFIINVSRQRISEQKAALVVYINGEFKGDWMVNKDNRPSIIPQVWKTKTRSLYSPSKVKKLEKEIGKRRAKQYIPNLHGKSSHLVPYFSSAAVLVRQFKKIEGLVLTRAICSTKAAASNEDSACLTATN</sequence>
<organism evidence="1 2">
    <name type="scientific">Moritella viscosa</name>
    <dbReference type="NCBI Taxonomy" id="80854"/>
    <lineage>
        <taxon>Bacteria</taxon>
        <taxon>Pseudomonadati</taxon>
        <taxon>Pseudomonadota</taxon>
        <taxon>Gammaproteobacteria</taxon>
        <taxon>Alteromonadales</taxon>
        <taxon>Moritellaceae</taxon>
        <taxon>Moritella</taxon>
    </lineage>
</organism>
<dbReference type="Proteomes" id="UP000182660">
    <property type="component" value="Unassembled WGS sequence"/>
</dbReference>
<proteinExistence type="predicted"/>
<evidence type="ECO:0000313" key="2">
    <source>
        <dbReference type="Proteomes" id="UP000182660"/>
    </source>
</evidence>